<comment type="caution">
    <text evidence="1">The sequence shown here is derived from an EMBL/GenBank/DDBJ whole genome shotgun (WGS) entry which is preliminary data.</text>
</comment>
<dbReference type="SUPFAM" id="SSF48371">
    <property type="entry name" value="ARM repeat"/>
    <property type="match status" value="1"/>
</dbReference>
<evidence type="ECO:0000313" key="2">
    <source>
        <dbReference type="Proteomes" id="UP000485058"/>
    </source>
</evidence>
<name>A0A699ZFW4_HAELA</name>
<dbReference type="PANTHER" id="PTHR46270">
    <property type="entry name" value="ARMADILLO-TYPE FOLD-RELATED"/>
    <property type="match status" value="1"/>
</dbReference>
<dbReference type="AlphaFoldDB" id="A0A699ZFW4"/>
<dbReference type="PANTHER" id="PTHR46270:SF2">
    <property type="entry name" value="TIR DOMAIN-CONTAINING PROTEIN"/>
    <property type="match status" value="1"/>
</dbReference>
<organism evidence="1 2">
    <name type="scientific">Haematococcus lacustris</name>
    <name type="common">Green alga</name>
    <name type="synonym">Haematococcus pluvialis</name>
    <dbReference type="NCBI Taxonomy" id="44745"/>
    <lineage>
        <taxon>Eukaryota</taxon>
        <taxon>Viridiplantae</taxon>
        <taxon>Chlorophyta</taxon>
        <taxon>core chlorophytes</taxon>
        <taxon>Chlorophyceae</taxon>
        <taxon>CS clade</taxon>
        <taxon>Chlamydomonadales</taxon>
        <taxon>Haematococcaceae</taxon>
        <taxon>Haematococcus</taxon>
    </lineage>
</organism>
<reference evidence="1 2" key="1">
    <citation type="submission" date="2020-02" db="EMBL/GenBank/DDBJ databases">
        <title>Draft genome sequence of Haematococcus lacustris strain NIES-144.</title>
        <authorList>
            <person name="Morimoto D."/>
            <person name="Nakagawa S."/>
            <person name="Yoshida T."/>
            <person name="Sawayama S."/>
        </authorList>
    </citation>
    <scope>NUCLEOTIDE SEQUENCE [LARGE SCALE GENOMIC DNA]</scope>
    <source>
        <strain evidence="1 2">NIES-144</strain>
    </source>
</reference>
<dbReference type="InterPro" id="IPR016024">
    <property type="entry name" value="ARM-type_fold"/>
</dbReference>
<dbReference type="Gene3D" id="1.25.10.10">
    <property type="entry name" value="Leucine-rich Repeat Variant"/>
    <property type="match status" value="1"/>
</dbReference>
<dbReference type="InterPro" id="IPR011989">
    <property type="entry name" value="ARM-like"/>
</dbReference>
<protein>
    <submittedName>
        <fullName evidence="1">SAM domain-containing protein</fullName>
    </submittedName>
</protein>
<evidence type="ECO:0000313" key="1">
    <source>
        <dbReference type="EMBL" id="GFH17976.1"/>
    </source>
</evidence>
<accession>A0A699ZFW4</accession>
<proteinExistence type="predicted"/>
<keyword evidence="2" id="KW-1185">Reference proteome</keyword>
<dbReference type="Proteomes" id="UP000485058">
    <property type="component" value="Unassembled WGS sequence"/>
</dbReference>
<sequence>MGMQELLNRSIAICATSALRNLCHNEANHEALLEAGAVQVLADVMHNPQQGPAPRVNAAMAVAVLVGREENNSFIGLNDDLTKADVMHNPQQGPAPRVNAAMAVAVLVGREENNSFIGLNDDLTKVMLEVLRHAVRNELCLGFYWTVWKLTHALANLAVNETNKAQLA</sequence>
<gene>
    <name evidence="1" type="ORF">HaLaN_14706</name>
</gene>
<dbReference type="EMBL" id="BLLF01001231">
    <property type="protein sequence ID" value="GFH17976.1"/>
    <property type="molecule type" value="Genomic_DNA"/>
</dbReference>